<evidence type="ECO:0000256" key="1">
    <source>
        <dbReference type="SAM" id="MobiDB-lite"/>
    </source>
</evidence>
<accession>A0A5C3FYS5</accession>
<proteinExistence type="predicted"/>
<dbReference type="AlphaFoldDB" id="A0A5C3FYS5"/>
<feature type="compositionally biased region" description="Polar residues" evidence="1">
    <location>
        <begin position="43"/>
        <end position="54"/>
    </location>
</feature>
<gene>
    <name evidence="2" type="ORF">PSANT_06592</name>
</gene>
<organism evidence="2 3">
    <name type="scientific">Pseudozyma antarctica</name>
    <name type="common">Yeast</name>
    <name type="synonym">Candida antarctica</name>
    <dbReference type="NCBI Taxonomy" id="84753"/>
    <lineage>
        <taxon>Eukaryota</taxon>
        <taxon>Fungi</taxon>
        <taxon>Dikarya</taxon>
        <taxon>Basidiomycota</taxon>
        <taxon>Ustilaginomycotina</taxon>
        <taxon>Ustilaginomycetes</taxon>
        <taxon>Ustilaginales</taxon>
        <taxon>Ustilaginaceae</taxon>
        <taxon>Moesziomyces</taxon>
    </lineage>
</organism>
<dbReference type="EMBL" id="OOIQ01000021">
    <property type="protein sequence ID" value="SPO48901.1"/>
    <property type="molecule type" value="Genomic_DNA"/>
</dbReference>
<protein>
    <submittedName>
        <fullName evidence="2">Uncharacterized protein</fullName>
    </submittedName>
</protein>
<name>A0A5C3FYS5_PSEA2</name>
<evidence type="ECO:0000313" key="3">
    <source>
        <dbReference type="Proteomes" id="UP000325008"/>
    </source>
</evidence>
<reference evidence="2" key="1">
    <citation type="submission" date="2018-03" db="EMBL/GenBank/DDBJ databases">
        <authorList>
            <person name="Guldener U."/>
        </authorList>
    </citation>
    <scope>NUCLEOTIDE SEQUENCE [LARGE SCALE GENOMIC DNA]</scope>
    <source>
        <strain evidence="2">ATCC34888</strain>
    </source>
</reference>
<feature type="compositionally biased region" description="Polar residues" evidence="1">
    <location>
        <begin position="98"/>
        <end position="113"/>
    </location>
</feature>
<evidence type="ECO:0000313" key="2">
    <source>
        <dbReference type="EMBL" id="SPO48901.1"/>
    </source>
</evidence>
<feature type="region of interest" description="Disordered" evidence="1">
    <location>
        <begin position="30"/>
        <end position="54"/>
    </location>
</feature>
<keyword evidence="3" id="KW-1185">Reference proteome</keyword>
<feature type="region of interest" description="Disordered" evidence="1">
    <location>
        <begin position="88"/>
        <end position="115"/>
    </location>
</feature>
<sequence length="208" mass="22049">MRCSHPAERCMCGDEQRSTSTGQSAAADIARGDGRIPRVHPFSSHTSHDPSQTTVVGCDAKDGWRGTWQRVAQFGGFLRRAFLAGSLDRPGSAEDESGSATAAVSDPASQSLDVTGGASCSRERLLAAPFGASTLGSALAAFYADRLLAIAERSVAHRVDCRASSSGYERRALVRRPLTPLPPALGCSAHRVPQLRTEPHFATFSLQP</sequence>
<dbReference type="Proteomes" id="UP000325008">
    <property type="component" value="Unassembled WGS sequence"/>
</dbReference>
<comment type="caution">
    <text evidence="2">The sequence shown here is derived from an EMBL/GenBank/DDBJ whole genome shotgun (WGS) entry which is preliminary data.</text>
</comment>